<keyword evidence="1" id="KW-1133">Transmembrane helix</keyword>
<reference evidence="2" key="1">
    <citation type="submission" date="2020-10" db="EMBL/GenBank/DDBJ databases">
        <authorList>
            <person name="Han B."/>
            <person name="Lu T."/>
            <person name="Zhao Q."/>
            <person name="Huang X."/>
            <person name="Zhao Y."/>
        </authorList>
    </citation>
    <scope>NUCLEOTIDE SEQUENCE</scope>
</reference>
<sequence length="359" mass="39993">MGTSAQESPIWKQIDDAEYYLVSGSFEQAMLAALSVADQIRTASLESACDQDELLEMLESTGMVLVQALKELRRTPEMFVQLKTMFGSVPSVPARVFLTGATIQMAAGSVSDLRPIFEEYLANWRYTNDEVYVLDGGHDSASNGFVVTSVMSTGQYFQVAELYTVTFLCIVSQDSETAISWAEKADLTEQRRQDLLKKLHAIRLAANKKLSTVEGVKQTAERTLSTSTNGSTPLPHEDPSKIAPVYDGLKKVLVKSAQSSQHVANQFDPLFWWFHSIRLKFGKIHIVLPSGKLMFLFMLLFSAMYMLRRKTAGLKRTVFQQASSLRRAFVDALQLAFSVQMNPLAAVQQVPQAPRGSWL</sequence>
<evidence type="ECO:0000313" key="3">
    <source>
        <dbReference type="Proteomes" id="UP000604825"/>
    </source>
</evidence>
<evidence type="ECO:0008006" key="4">
    <source>
        <dbReference type="Google" id="ProtNLM"/>
    </source>
</evidence>
<comment type="caution">
    <text evidence="2">The sequence shown here is derived from an EMBL/GenBank/DDBJ whole genome shotgun (WGS) entry which is preliminary data.</text>
</comment>
<dbReference type="PANTHER" id="PTHR36361:SF1">
    <property type="entry name" value="PROTEIN APEM9"/>
    <property type="match status" value="1"/>
</dbReference>
<keyword evidence="1" id="KW-0472">Membrane</keyword>
<protein>
    <recommendedName>
        <fullName evidence="4">3-phosphoinositide-dependent protein kinase-1</fullName>
    </recommendedName>
</protein>
<organism evidence="2 3">
    <name type="scientific">Miscanthus lutarioriparius</name>
    <dbReference type="NCBI Taxonomy" id="422564"/>
    <lineage>
        <taxon>Eukaryota</taxon>
        <taxon>Viridiplantae</taxon>
        <taxon>Streptophyta</taxon>
        <taxon>Embryophyta</taxon>
        <taxon>Tracheophyta</taxon>
        <taxon>Spermatophyta</taxon>
        <taxon>Magnoliopsida</taxon>
        <taxon>Liliopsida</taxon>
        <taxon>Poales</taxon>
        <taxon>Poaceae</taxon>
        <taxon>PACMAD clade</taxon>
        <taxon>Panicoideae</taxon>
        <taxon>Andropogonodae</taxon>
        <taxon>Andropogoneae</taxon>
        <taxon>Saccharinae</taxon>
        <taxon>Miscanthus</taxon>
    </lineage>
</organism>
<dbReference type="EMBL" id="CAJGYO010000018">
    <property type="protein sequence ID" value="CAD6335490.1"/>
    <property type="molecule type" value="Genomic_DNA"/>
</dbReference>
<evidence type="ECO:0000313" key="2">
    <source>
        <dbReference type="EMBL" id="CAD6335490.1"/>
    </source>
</evidence>
<dbReference type="AlphaFoldDB" id="A0A811S286"/>
<keyword evidence="3" id="KW-1185">Reference proteome</keyword>
<dbReference type="InterPro" id="IPR034571">
    <property type="entry name" value="APEM9"/>
</dbReference>
<dbReference type="GO" id="GO:0015919">
    <property type="term" value="P:peroxisomal membrane transport"/>
    <property type="evidence" value="ECO:0007669"/>
    <property type="project" value="InterPro"/>
</dbReference>
<dbReference type="OrthoDB" id="1919407at2759"/>
<keyword evidence="1" id="KW-0812">Transmembrane</keyword>
<dbReference type="PANTHER" id="PTHR36361">
    <property type="entry name" value="PROTEIN APEM9"/>
    <property type="match status" value="1"/>
</dbReference>
<feature type="transmembrane region" description="Helical" evidence="1">
    <location>
        <begin position="286"/>
        <end position="307"/>
    </location>
</feature>
<accession>A0A811S286</accession>
<evidence type="ECO:0000256" key="1">
    <source>
        <dbReference type="SAM" id="Phobius"/>
    </source>
</evidence>
<proteinExistence type="predicted"/>
<name>A0A811S286_9POAL</name>
<gene>
    <name evidence="2" type="ORF">NCGR_LOCUS59588</name>
</gene>
<dbReference type="Proteomes" id="UP000604825">
    <property type="component" value="Unassembled WGS sequence"/>
</dbReference>